<dbReference type="GO" id="GO:0043709">
    <property type="term" value="P:cell adhesion involved in single-species biofilm formation"/>
    <property type="evidence" value="ECO:0007669"/>
    <property type="project" value="TreeGrafter"/>
</dbReference>
<organism evidence="8 9">
    <name type="scientific">Enterobacter cloacae</name>
    <dbReference type="NCBI Taxonomy" id="550"/>
    <lineage>
        <taxon>Bacteria</taxon>
        <taxon>Pseudomonadati</taxon>
        <taxon>Pseudomonadota</taxon>
        <taxon>Gammaproteobacteria</taxon>
        <taxon>Enterobacterales</taxon>
        <taxon>Enterobacteriaceae</taxon>
        <taxon>Enterobacter</taxon>
        <taxon>Enterobacter cloacae complex</taxon>
    </lineage>
</organism>
<dbReference type="CDD" id="cd01949">
    <property type="entry name" value="GGDEF"/>
    <property type="match status" value="1"/>
</dbReference>
<sequence length="175" mass="19764">MSKEEALAAWRKQAIQLAVLILIFTVALIVASYFLYSDLSRKTRDNKELKIIASEDALTGLFNRRTFDEKILSEIAACADNDTPISILIVDVDYFKKYNDNYGHQKETDALPYWGIASERALPATNQLVARYGGEEFAPDPARRRYSGSHPAWPRRSSAMYFHCILSMPLAPLDG</sequence>
<evidence type="ECO:0000256" key="2">
    <source>
        <dbReference type="ARBA" id="ARBA00004665"/>
    </source>
</evidence>
<keyword evidence="6" id="KW-0812">Transmembrane</keyword>
<dbReference type="GO" id="GO:0005886">
    <property type="term" value="C:plasma membrane"/>
    <property type="evidence" value="ECO:0007669"/>
    <property type="project" value="TreeGrafter"/>
</dbReference>
<evidence type="ECO:0000256" key="1">
    <source>
        <dbReference type="ARBA" id="ARBA00001946"/>
    </source>
</evidence>
<evidence type="ECO:0000259" key="7">
    <source>
        <dbReference type="PROSITE" id="PS50887"/>
    </source>
</evidence>
<comment type="catalytic activity">
    <reaction evidence="5">
        <text>2 GTP = 3',3'-c-di-GMP + 2 diphosphate</text>
        <dbReference type="Rhea" id="RHEA:24898"/>
        <dbReference type="ChEBI" id="CHEBI:33019"/>
        <dbReference type="ChEBI" id="CHEBI:37565"/>
        <dbReference type="ChEBI" id="CHEBI:58805"/>
        <dbReference type="EC" id="2.7.7.65"/>
    </reaction>
</comment>
<evidence type="ECO:0000313" key="8">
    <source>
        <dbReference type="EMBL" id="STQ12594.1"/>
    </source>
</evidence>
<comment type="pathway">
    <text evidence="2">Purine metabolism; 3',5'-cyclic di-GMP biosynthesis.</text>
</comment>
<evidence type="ECO:0000256" key="4">
    <source>
        <dbReference type="ARBA" id="ARBA00023134"/>
    </source>
</evidence>
<dbReference type="EMBL" id="UGJB01000004">
    <property type="protein sequence ID" value="STQ12594.1"/>
    <property type="molecule type" value="Genomic_DNA"/>
</dbReference>
<dbReference type="SMART" id="SM00267">
    <property type="entry name" value="GGDEF"/>
    <property type="match status" value="1"/>
</dbReference>
<dbReference type="Pfam" id="PF00990">
    <property type="entry name" value="GGDEF"/>
    <property type="match status" value="1"/>
</dbReference>
<feature type="transmembrane region" description="Helical" evidence="6">
    <location>
        <begin position="15"/>
        <end position="36"/>
    </location>
</feature>
<gene>
    <name evidence="8" type="primary">cph2_4</name>
    <name evidence="8" type="ORF">NCTC10005_05387</name>
</gene>
<keyword evidence="4" id="KW-0342">GTP-binding</keyword>
<proteinExistence type="predicted"/>
<dbReference type="PANTHER" id="PTHR45138:SF9">
    <property type="entry name" value="DIGUANYLATE CYCLASE DGCM-RELATED"/>
    <property type="match status" value="1"/>
</dbReference>
<dbReference type="SUPFAM" id="SSF55073">
    <property type="entry name" value="Nucleotide cyclase"/>
    <property type="match status" value="1"/>
</dbReference>
<protein>
    <recommendedName>
        <fullName evidence="3">diguanylate cyclase</fullName>
        <ecNumber evidence="3">2.7.7.65</ecNumber>
    </recommendedName>
</protein>
<dbReference type="InterPro" id="IPR043128">
    <property type="entry name" value="Rev_trsase/Diguanyl_cyclase"/>
</dbReference>
<feature type="domain" description="GGDEF" evidence="7">
    <location>
        <begin position="83"/>
        <end position="175"/>
    </location>
</feature>
<dbReference type="InterPro" id="IPR000160">
    <property type="entry name" value="GGDEF_dom"/>
</dbReference>
<keyword evidence="6" id="KW-0472">Membrane</keyword>
<dbReference type="NCBIfam" id="TIGR00254">
    <property type="entry name" value="GGDEF"/>
    <property type="match status" value="1"/>
</dbReference>
<comment type="cofactor">
    <cofactor evidence="1">
        <name>Mg(2+)</name>
        <dbReference type="ChEBI" id="CHEBI:18420"/>
    </cofactor>
</comment>
<dbReference type="InterPro" id="IPR029787">
    <property type="entry name" value="Nucleotide_cyclase"/>
</dbReference>
<accession>A0A377M2C3</accession>
<name>A0A377M2C3_ENTCL</name>
<dbReference type="InterPro" id="IPR050469">
    <property type="entry name" value="Diguanylate_Cyclase"/>
</dbReference>
<dbReference type="PANTHER" id="PTHR45138">
    <property type="entry name" value="REGULATORY COMPONENTS OF SENSORY TRANSDUCTION SYSTEM"/>
    <property type="match status" value="1"/>
</dbReference>
<dbReference type="GO" id="GO:1902201">
    <property type="term" value="P:negative regulation of bacterial-type flagellum-dependent cell motility"/>
    <property type="evidence" value="ECO:0007669"/>
    <property type="project" value="TreeGrafter"/>
</dbReference>
<evidence type="ECO:0000256" key="3">
    <source>
        <dbReference type="ARBA" id="ARBA00012528"/>
    </source>
</evidence>
<dbReference type="AlphaFoldDB" id="A0A377M2C3"/>
<evidence type="ECO:0000313" key="9">
    <source>
        <dbReference type="Proteomes" id="UP000255106"/>
    </source>
</evidence>
<keyword evidence="6" id="KW-1133">Transmembrane helix</keyword>
<evidence type="ECO:0000256" key="5">
    <source>
        <dbReference type="ARBA" id="ARBA00034247"/>
    </source>
</evidence>
<keyword evidence="4" id="KW-0547">Nucleotide-binding</keyword>
<dbReference type="PROSITE" id="PS50887">
    <property type="entry name" value="GGDEF"/>
    <property type="match status" value="1"/>
</dbReference>
<dbReference type="GO" id="GO:0052621">
    <property type="term" value="F:diguanylate cyclase activity"/>
    <property type="evidence" value="ECO:0007669"/>
    <property type="project" value="UniProtKB-EC"/>
</dbReference>
<dbReference type="EC" id="2.7.7.65" evidence="3"/>
<reference evidence="8 9" key="1">
    <citation type="submission" date="2018-06" db="EMBL/GenBank/DDBJ databases">
        <authorList>
            <consortium name="Pathogen Informatics"/>
            <person name="Doyle S."/>
        </authorList>
    </citation>
    <scope>NUCLEOTIDE SEQUENCE [LARGE SCALE GENOMIC DNA]</scope>
    <source>
        <strain evidence="8 9">NCTC10005</strain>
    </source>
</reference>
<evidence type="ECO:0000256" key="6">
    <source>
        <dbReference type="SAM" id="Phobius"/>
    </source>
</evidence>
<dbReference type="Gene3D" id="3.30.70.270">
    <property type="match status" value="1"/>
</dbReference>
<dbReference type="GO" id="GO:0005525">
    <property type="term" value="F:GTP binding"/>
    <property type="evidence" value="ECO:0007669"/>
    <property type="project" value="UniProtKB-KW"/>
</dbReference>
<dbReference type="Proteomes" id="UP000255106">
    <property type="component" value="Unassembled WGS sequence"/>
</dbReference>